<reference evidence="1 2" key="1">
    <citation type="submission" date="2022-12" db="EMBL/GenBank/DDBJ databases">
        <title>Dasania phycosphaerae sp. nov., isolated from particulate material of the south coast of Korea.</title>
        <authorList>
            <person name="Jiang Y."/>
        </authorList>
    </citation>
    <scope>NUCLEOTIDE SEQUENCE [LARGE SCALE GENOMIC DNA]</scope>
    <source>
        <strain evidence="1 2">GY-19</strain>
    </source>
</reference>
<gene>
    <name evidence="1" type="ORF">O0V09_14920</name>
</gene>
<accession>A0A9J6RP52</accession>
<protein>
    <submittedName>
        <fullName evidence="1">Uncharacterized protein</fullName>
    </submittedName>
</protein>
<sequence length="61" mass="7296">MTEQMWKRQEINLKGKITRLANKMKSADMLSDKLEINRQVKEAREALKQHRLNFFEMTSSN</sequence>
<evidence type="ECO:0000313" key="1">
    <source>
        <dbReference type="EMBL" id="MCZ0866502.1"/>
    </source>
</evidence>
<comment type="caution">
    <text evidence="1">The sequence shown here is derived from an EMBL/GenBank/DDBJ whole genome shotgun (WGS) entry which is preliminary data.</text>
</comment>
<dbReference type="RefSeq" id="WP_268905174.1">
    <property type="nucleotide sequence ID" value="NZ_JAPTGG010000013.1"/>
</dbReference>
<proteinExistence type="predicted"/>
<dbReference type="Proteomes" id="UP001069090">
    <property type="component" value="Unassembled WGS sequence"/>
</dbReference>
<keyword evidence="2" id="KW-1185">Reference proteome</keyword>
<dbReference type="EMBL" id="JAPTGG010000013">
    <property type="protein sequence ID" value="MCZ0866502.1"/>
    <property type="molecule type" value="Genomic_DNA"/>
</dbReference>
<organism evidence="1 2">
    <name type="scientific">Dasania phycosphaerae</name>
    <dbReference type="NCBI Taxonomy" id="2950436"/>
    <lineage>
        <taxon>Bacteria</taxon>
        <taxon>Pseudomonadati</taxon>
        <taxon>Pseudomonadota</taxon>
        <taxon>Gammaproteobacteria</taxon>
        <taxon>Cellvibrionales</taxon>
        <taxon>Spongiibacteraceae</taxon>
        <taxon>Dasania</taxon>
    </lineage>
</organism>
<dbReference type="AlphaFoldDB" id="A0A9J6RP52"/>
<evidence type="ECO:0000313" key="2">
    <source>
        <dbReference type="Proteomes" id="UP001069090"/>
    </source>
</evidence>
<name>A0A9J6RP52_9GAMM</name>